<gene>
    <name evidence="2" type="ORF">BBRV_LOCUS35801</name>
</gene>
<evidence type="ECO:0000313" key="2">
    <source>
        <dbReference type="EMBL" id="CAD1543807.1"/>
    </source>
</evidence>
<feature type="region of interest" description="Disordered" evidence="1">
    <location>
        <begin position="44"/>
        <end position="78"/>
    </location>
</feature>
<protein>
    <submittedName>
        <fullName evidence="2">Uncharacterized protein</fullName>
    </submittedName>
</protein>
<accession>A0A6V7IZ82</accession>
<dbReference type="AlphaFoldDB" id="A0A6V7IZ82"/>
<evidence type="ECO:0000256" key="1">
    <source>
        <dbReference type="SAM" id="MobiDB-lite"/>
    </source>
</evidence>
<reference evidence="2" key="1">
    <citation type="submission" date="2020-07" db="EMBL/GenBank/DDBJ databases">
        <authorList>
            <person name="Ferguson B K."/>
        </authorList>
    </citation>
    <scope>NUCLEOTIDE SEQUENCE</scope>
    <source>
        <strain evidence="2">L06</strain>
    </source>
</reference>
<dbReference type="EMBL" id="CADCXW020000012">
    <property type="protein sequence ID" value="CAD1543807.1"/>
    <property type="molecule type" value="Genomic_DNA"/>
</dbReference>
<sequence length="78" mass="8900">MIVTSATPVQTVKSAKIFIRRCCMMRTAPLRPRGYHHLLEAPFNPSARVQRESANKEEEEEEETVSDSYSFVTVEAKN</sequence>
<name>A0A6V7IZ82_9HYME</name>
<proteinExistence type="predicted"/>
<organism evidence="2">
    <name type="scientific">Bracon brevicornis</name>
    <dbReference type="NCBI Taxonomy" id="1563983"/>
    <lineage>
        <taxon>Eukaryota</taxon>
        <taxon>Metazoa</taxon>
        <taxon>Ecdysozoa</taxon>
        <taxon>Arthropoda</taxon>
        <taxon>Hexapoda</taxon>
        <taxon>Insecta</taxon>
        <taxon>Pterygota</taxon>
        <taxon>Neoptera</taxon>
        <taxon>Endopterygota</taxon>
        <taxon>Hymenoptera</taxon>
        <taxon>Apocrita</taxon>
        <taxon>Ichneumonoidea</taxon>
        <taxon>Braconidae</taxon>
        <taxon>Braconinae</taxon>
        <taxon>Bracon</taxon>
    </lineage>
</organism>